<evidence type="ECO:0000256" key="3">
    <source>
        <dbReference type="SAM" id="SignalP"/>
    </source>
</evidence>
<proteinExistence type="predicted"/>
<dbReference type="Proteomes" id="UP000540989">
    <property type="component" value="Unassembled WGS sequence"/>
</dbReference>
<feature type="transmembrane region" description="Helical" evidence="2">
    <location>
        <begin position="317"/>
        <end position="334"/>
    </location>
</feature>
<keyword evidence="3" id="KW-0732">Signal</keyword>
<keyword evidence="2" id="KW-0812">Transmembrane</keyword>
<organism evidence="4 5">
    <name type="scientific">Granulicella aggregans</name>
    <dbReference type="NCBI Taxonomy" id="474949"/>
    <lineage>
        <taxon>Bacteria</taxon>
        <taxon>Pseudomonadati</taxon>
        <taxon>Acidobacteriota</taxon>
        <taxon>Terriglobia</taxon>
        <taxon>Terriglobales</taxon>
        <taxon>Acidobacteriaceae</taxon>
        <taxon>Granulicella</taxon>
    </lineage>
</organism>
<feature type="transmembrane region" description="Helical" evidence="2">
    <location>
        <begin position="165"/>
        <end position="186"/>
    </location>
</feature>
<gene>
    <name evidence="4" type="ORF">HDF16_000429</name>
</gene>
<feature type="transmembrane region" description="Helical" evidence="2">
    <location>
        <begin position="255"/>
        <end position="274"/>
    </location>
</feature>
<name>A0A7W8E341_9BACT</name>
<reference evidence="4 5" key="1">
    <citation type="submission" date="2020-08" db="EMBL/GenBank/DDBJ databases">
        <title>Genomic Encyclopedia of Type Strains, Phase IV (KMG-V): Genome sequencing to study the core and pangenomes of soil and plant-associated prokaryotes.</title>
        <authorList>
            <person name="Whitman W."/>
        </authorList>
    </citation>
    <scope>NUCLEOTIDE SEQUENCE [LARGE SCALE GENOMIC DNA]</scope>
    <source>
        <strain evidence="4 5">M8UP14</strain>
    </source>
</reference>
<dbReference type="EMBL" id="JACHIP010000001">
    <property type="protein sequence ID" value="MBB5055760.1"/>
    <property type="molecule type" value="Genomic_DNA"/>
</dbReference>
<evidence type="ECO:0008006" key="6">
    <source>
        <dbReference type="Google" id="ProtNLM"/>
    </source>
</evidence>
<sequence length="667" mass="72731">MKLSLALVCLLCLVPTLARSQKQTQEAAQSKASDPSAALRNKRDFVFILEDDATHQPLADTQVDLEATSSDGAVAPIPGTTDSAGTISASLNPKLTYSITVHAVGYDDVTENWSASGLSLEIPLHANPNAVRSPYLQPQQEPEVSDSGQAPQPQPPDIKAQIRTFLVGLFFVVLPVAGFFVLRELAVRTVHFFMMRRGAPKLATAPVEEPGPTPEVMPGFLEMNTLNGILLSGPAEARVLRAEGTSGRKLKIFELSLLVQVCGLACAVGLIAWLMPTVFAADIMQIGIGSAALLVIDALLAFYAWTTWLQGARLVELLAGLSVVATIAITVVGLREKIPVFLVIPAVVQIACLVQGFRKLRGDARKDGNRKLVILRVFGSDKNTAFTFGKLMEQWRFIGSFLTIVDPAYIRHRFSVLARGSEGRSLGVTLTVGTLAALADQGARFAPLMLPQVIPTAWASLPPDQLLTRVRAVLYLVLAVIAVIPMLVYIWRHFLKSPAQAVAGVERVSRSTLSLETDYHGSPFFCYDDVWQPAVRNMLSVADVVLMDLRGFSAERQGCAYELGELVDHYPVDRLLFLVDALTPRDLLHKLMLERWAKMRGDSPNRAIAEPIIQLYETADRSASDIQHIASLLSASLDGRVQARAQLMYWGTGEREAGDLWPTHSSQ</sequence>
<accession>A0A7W8E341</accession>
<keyword evidence="5" id="KW-1185">Reference proteome</keyword>
<protein>
    <recommendedName>
        <fullName evidence="6">Carboxypeptidase regulatory-like domain-containing protein</fullName>
    </recommendedName>
</protein>
<dbReference type="RefSeq" id="WP_184213509.1">
    <property type="nucleotide sequence ID" value="NZ_JACHIP010000001.1"/>
</dbReference>
<feature type="transmembrane region" description="Helical" evidence="2">
    <location>
        <begin position="340"/>
        <end position="357"/>
    </location>
</feature>
<keyword evidence="2" id="KW-1133">Transmembrane helix</keyword>
<evidence type="ECO:0000313" key="4">
    <source>
        <dbReference type="EMBL" id="MBB5055760.1"/>
    </source>
</evidence>
<feature type="signal peptide" evidence="3">
    <location>
        <begin position="1"/>
        <end position="20"/>
    </location>
</feature>
<keyword evidence="2" id="KW-0472">Membrane</keyword>
<feature type="transmembrane region" description="Helical" evidence="2">
    <location>
        <begin position="286"/>
        <end position="305"/>
    </location>
</feature>
<comment type="caution">
    <text evidence="4">The sequence shown here is derived from an EMBL/GenBank/DDBJ whole genome shotgun (WGS) entry which is preliminary data.</text>
</comment>
<feature type="region of interest" description="Disordered" evidence="1">
    <location>
        <begin position="130"/>
        <end position="156"/>
    </location>
</feature>
<dbReference type="Gene3D" id="2.60.40.1120">
    <property type="entry name" value="Carboxypeptidase-like, regulatory domain"/>
    <property type="match status" value="1"/>
</dbReference>
<feature type="compositionally biased region" description="Polar residues" evidence="1">
    <location>
        <begin position="136"/>
        <end position="151"/>
    </location>
</feature>
<dbReference type="AlphaFoldDB" id="A0A7W8E341"/>
<evidence type="ECO:0000313" key="5">
    <source>
        <dbReference type="Proteomes" id="UP000540989"/>
    </source>
</evidence>
<evidence type="ECO:0000256" key="1">
    <source>
        <dbReference type="SAM" id="MobiDB-lite"/>
    </source>
</evidence>
<feature type="transmembrane region" description="Helical" evidence="2">
    <location>
        <begin position="472"/>
        <end position="491"/>
    </location>
</feature>
<feature type="chain" id="PRO_5031060521" description="Carboxypeptidase regulatory-like domain-containing protein" evidence="3">
    <location>
        <begin position="21"/>
        <end position="667"/>
    </location>
</feature>
<evidence type="ECO:0000256" key="2">
    <source>
        <dbReference type="SAM" id="Phobius"/>
    </source>
</evidence>